<keyword evidence="1" id="KW-1133">Transmembrane helix</keyword>
<dbReference type="RefSeq" id="WP_281092610.1">
    <property type="nucleotide sequence ID" value="NZ_JARYZI010000001.1"/>
</dbReference>
<sequence length="140" mass="15810">MKKIILIIFGSVSLGIGAIAAIIPLLPSFPFLLLAAICYAKGSERINAWYKETKLYKNNLESYVKGEGMTRKAKFRIMTIVTLTMTFGFVMMSKVPVGRIILVFVWLGHVAYFVFGVKNLDEIKMKEVNLVEVNLEESNR</sequence>
<protein>
    <submittedName>
        <fullName evidence="2">YbaN family protein</fullName>
    </submittedName>
</protein>
<feature type="transmembrane region" description="Helical" evidence="1">
    <location>
        <begin position="98"/>
        <end position="117"/>
    </location>
</feature>
<dbReference type="PIRSF" id="PIRSF016789">
    <property type="entry name" value="DUF454"/>
    <property type="match status" value="1"/>
</dbReference>
<dbReference type="PANTHER" id="PTHR35813">
    <property type="entry name" value="INNER MEMBRANE PROTEIN YBAN"/>
    <property type="match status" value="1"/>
</dbReference>
<feature type="transmembrane region" description="Helical" evidence="1">
    <location>
        <begin position="6"/>
        <end position="39"/>
    </location>
</feature>
<comment type="caution">
    <text evidence="2">The sequence shown here is derived from an EMBL/GenBank/DDBJ whole genome shotgun (WGS) entry which is preliminary data.</text>
</comment>
<reference evidence="2 3" key="1">
    <citation type="submission" date="2023-04" db="EMBL/GenBank/DDBJ databases">
        <title>Fusibacter bizertensis strain WBS, isolated from littoral bottom sediments of the Arctic seas - biochemical and genomic analysis.</title>
        <authorList>
            <person name="Brioukhanov A.L."/>
        </authorList>
    </citation>
    <scope>NUCLEOTIDE SEQUENCE [LARGE SCALE GENOMIC DNA]</scope>
    <source>
        <strain evidence="2 3">WBS</strain>
    </source>
</reference>
<dbReference type="Proteomes" id="UP001158045">
    <property type="component" value="Unassembled WGS sequence"/>
</dbReference>
<evidence type="ECO:0000313" key="3">
    <source>
        <dbReference type="Proteomes" id="UP001158045"/>
    </source>
</evidence>
<keyword evidence="3" id="KW-1185">Reference proteome</keyword>
<keyword evidence="1" id="KW-0472">Membrane</keyword>
<dbReference type="Pfam" id="PF04304">
    <property type="entry name" value="DUF454"/>
    <property type="match status" value="1"/>
</dbReference>
<evidence type="ECO:0000256" key="1">
    <source>
        <dbReference type="SAM" id="Phobius"/>
    </source>
</evidence>
<evidence type="ECO:0000313" key="2">
    <source>
        <dbReference type="EMBL" id="MDH8676811.1"/>
    </source>
</evidence>
<organism evidence="2 3">
    <name type="scientific">Fusibacter bizertensis</name>
    <dbReference type="NCBI Taxonomy" id="1488331"/>
    <lineage>
        <taxon>Bacteria</taxon>
        <taxon>Bacillati</taxon>
        <taxon>Bacillota</taxon>
        <taxon>Clostridia</taxon>
        <taxon>Eubacteriales</taxon>
        <taxon>Eubacteriales Family XII. Incertae Sedis</taxon>
        <taxon>Fusibacter</taxon>
    </lineage>
</organism>
<accession>A0ABT6N8S1</accession>
<dbReference type="EMBL" id="JARYZI010000001">
    <property type="protein sequence ID" value="MDH8676811.1"/>
    <property type="molecule type" value="Genomic_DNA"/>
</dbReference>
<name>A0ABT6N8S1_9FIRM</name>
<proteinExistence type="predicted"/>
<dbReference type="PANTHER" id="PTHR35813:SF1">
    <property type="entry name" value="INNER MEMBRANE PROTEIN YBAN"/>
    <property type="match status" value="1"/>
</dbReference>
<keyword evidence="1" id="KW-0812">Transmembrane</keyword>
<gene>
    <name evidence="2" type="ORF">QE109_01565</name>
</gene>
<dbReference type="InterPro" id="IPR007401">
    <property type="entry name" value="DUF454"/>
</dbReference>